<dbReference type="EMBL" id="JACVVK020000313">
    <property type="protein sequence ID" value="KAK7478983.1"/>
    <property type="molecule type" value="Genomic_DNA"/>
</dbReference>
<organism evidence="1 2">
    <name type="scientific">Batillaria attramentaria</name>
    <dbReference type="NCBI Taxonomy" id="370345"/>
    <lineage>
        <taxon>Eukaryota</taxon>
        <taxon>Metazoa</taxon>
        <taxon>Spiralia</taxon>
        <taxon>Lophotrochozoa</taxon>
        <taxon>Mollusca</taxon>
        <taxon>Gastropoda</taxon>
        <taxon>Caenogastropoda</taxon>
        <taxon>Sorbeoconcha</taxon>
        <taxon>Cerithioidea</taxon>
        <taxon>Batillariidae</taxon>
        <taxon>Batillaria</taxon>
    </lineage>
</organism>
<dbReference type="AlphaFoldDB" id="A0ABD0JVN0"/>
<sequence length="49" mass="5647">NSRKIVSDSDRKTVARQSVIMYDYDLRRHVRTPIEKQSLAVSHAVGTFD</sequence>
<feature type="non-terminal residue" evidence="1">
    <location>
        <position position="1"/>
    </location>
</feature>
<evidence type="ECO:0000313" key="1">
    <source>
        <dbReference type="EMBL" id="KAK7478983.1"/>
    </source>
</evidence>
<accession>A0ABD0JVN0</accession>
<name>A0ABD0JVN0_9CAEN</name>
<protein>
    <submittedName>
        <fullName evidence="1">Uncharacterized protein</fullName>
    </submittedName>
</protein>
<keyword evidence="2" id="KW-1185">Reference proteome</keyword>
<proteinExistence type="predicted"/>
<evidence type="ECO:0000313" key="2">
    <source>
        <dbReference type="Proteomes" id="UP001519460"/>
    </source>
</evidence>
<dbReference type="Proteomes" id="UP001519460">
    <property type="component" value="Unassembled WGS sequence"/>
</dbReference>
<comment type="caution">
    <text evidence="1">The sequence shown here is derived from an EMBL/GenBank/DDBJ whole genome shotgun (WGS) entry which is preliminary data.</text>
</comment>
<gene>
    <name evidence="1" type="ORF">BaRGS_00029744</name>
</gene>
<reference evidence="1 2" key="1">
    <citation type="journal article" date="2023" name="Sci. Data">
        <title>Genome assembly of the Korean intertidal mud-creeper Batillaria attramentaria.</title>
        <authorList>
            <person name="Patra A.K."/>
            <person name="Ho P.T."/>
            <person name="Jun S."/>
            <person name="Lee S.J."/>
            <person name="Kim Y."/>
            <person name="Won Y.J."/>
        </authorList>
    </citation>
    <scope>NUCLEOTIDE SEQUENCE [LARGE SCALE GENOMIC DNA]</scope>
    <source>
        <strain evidence="1">Wonlab-2016</strain>
    </source>
</reference>